<dbReference type="OrthoDB" id="58441at2759"/>
<protein>
    <recommendedName>
        <fullName evidence="1">AraC effector-binding domain-containing protein</fullName>
    </recommendedName>
</protein>
<dbReference type="VEuPathDB" id="FungiDB:SDRG_10714"/>
<evidence type="ECO:0000313" key="2">
    <source>
        <dbReference type="EMBL" id="EQC31542.1"/>
    </source>
</evidence>
<dbReference type="InParanoid" id="T0RNI1"/>
<dbReference type="AlphaFoldDB" id="T0RNI1"/>
<dbReference type="STRING" id="1156394.T0RNI1"/>
<dbReference type="Pfam" id="PF06445">
    <property type="entry name" value="GyrI-like"/>
    <property type="match status" value="1"/>
</dbReference>
<dbReference type="RefSeq" id="XP_008614941.1">
    <property type="nucleotide sequence ID" value="XM_008616719.1"/>
</dbReference>
<sequence>MAQVELRTVKPIRVALLRASLASFREQGDLWGELLQFMTSQGLAPRGPTISQYYSMEPIDMAVCAPLDPADQVKPHDRIVVKDLEEALMAVYTHRGGMGDIPSAYEALFPWVEASEYEQAGPSREVYIKVPMGADIESGDWDNVVVEVHVPVKLKTT</sequence>
<dbReference type="Proteomes" id="UP000030762">
    <property type="component" value="Unassembled WGS sequence"/>
</dbReference>
<name>T0RNI1_SAPDV</name>
<dbReference type="GeneID" id="19951441"/>
<reference evidence="2 3" key="1">
    <citation type="submission" date="2012-04" db="EMBL/GenBank/DDBJ databases">
        <title>The Genome Sequence of Saprolegnia declina VS20.</title>
        <authorList>
            <consortium name="The Broad Institute Genome Sequencing Platform"/>
            <person name="Russ C."/>
            <person name="Nusbaum C."/>
            <person name="Tyler B."/>
            <person name="van West P."/>
            <person name="Dieguez-Uribeondo J."/>
            <person name="de Bruijn I."/>
            <person name="Tripathy S."/>
            <person name="Jiang R."/>
            <person name="Young S.K."/>
            <person name="Zeng Q."/>
            <person name="Gargeya S."/>
            <person name="Fitzgerald M."/>
            <person name="Haas B."/>
            <person name="Abouelleil A."/>
            <person name="Alvarado L."/>
            <person name="Arachchi H.M."/>
            <person name="Berlin A."/>
            <person name="Chapman S.B."/>
            <person name="Goldberg J."/>
            <person name="Griggs A."/>
            <person name="Gujja S."/>
            <person name="Hansen M."/>
            <person name="Howarth C."/>
            <person name="Imamovic A."/>
            <person name="Larimer J."/>
            <person name="McCowen C."/>
            <person name="Montmayeur A."/>
            <person name="Murphy C."/>
            <person name="Neiman D."/>
            <person name="Pearson M."/>
            <person name="Priest M."/>
            <person name="Roberts A."/>
            <person name="Saif S."/>
            <person name="Shea T."/>
            <person name="Sisk P."/>
            <person name="Sykes S."/>
            <person name="Wortman J."/>
            <person name="Nusbaum C."/>
            <person name="Birren B."/>
        </authorList>
    </citation>
    <scope>NUCLEOTIDE SEQUENCE [LARGE SCALE GENOMIC DNA]</scope>
    <source>
        <strain evidence="2 3">VS20</strain>
    </source>
</reference>
<evidence type="ECO:0000259" key="1">
    <source>
        <dbReference type="SMART" id="SM00871"/>
    </source>
</evidence>
<feature type="domain" description="AraC effector-binding" evidence="1">
    <location>
        <begin position="2"/>
        <end position="153"/>
    </location>
</feature>
<dbReference type="InterPro" id="IPR029442">
    <property type="entry name" value="GyrI-like"/>
</dbReference>
<dbReference type="InterPro" id="IPR011256">
    <property type="entry name" value="Reg_factor_effector_dom_sf"/>
</dbReference>
<dbReference type="InterPro" id="IPR010499">
    <property type="entry name" value="AraC_E-bd"/>
</dbReference>
<organism evidence="2 3">
    <name type="scientific">Saprolegnia diclina (strain VS20)</name>
    <dbReference type="NCBI Taxonomy" id="1156394"/>
    <lineage>
        <taxon>Eukaryota</taxon>
        <taxon>Sar</taxon>
        <taxon>Stramenopiles</taxon>
        <taxon>Oomycota</taxon>
        <taxon>Saprolegniomycetes</taxon>
        <taxon>Saprolegniales</taxon>
        <taxon>Saprolegniaceae</taxon>
        <taxon>Saprolegnia</taxon>
    </lineage>
</organism>
<dbReference type="eggNOG" id="ENOG502SZEI">
    <property type="taxonomic scope" value="Eukaryota"/>
</dbReference>
<dbReference type="Gene3D" id="3.20.80.10">
    <property type="entry name" value="Regulatory factor, effector binding domain"/>
    <property type="match status" value="1"/>
</dbReference>
<accession>T0RNI1</accession>
<evidence type="ECO:0000313" key="3">
    <source>
        <dbReference type="Proteomes" id="UP000030762"/>
    </source>
</evidence>
<proteinExistence type="predicted"/>
<dbReference type="SMART" id="SM00871">
    <property type="entry name" value="AraC_E_bind"/>
    <property type="match status" value="1"/>
</dbReference>
<dbReference type="EMBL" id="JH767168">
    <property type="protein sequence ID" value="EQC31542.1"/>
    <property type="molecule type" value="Genomic_DNA"/>
</dbReference>
<keyword evidence="3" id="KW-1185">Reference proteome</keyword>
<gene>
    <name evidence="2" type="ORF">SDRG_10714</name>
</gene>
<dbReference type="OMA" id="IDMAVCA"/>
<dbReference type="SUPFAM" id="SSF55136">
    <property type="entry name" value="Probable bacterial effector-binding domain"/>
    <property type="match status" value="1"/>
</dbReference>